<protein>
    <submittedName>
        <fullName evidence="2">Uncharacterized protein</fullName>
    </submittedName>
</protein>
<comment type="caution">
    <text evidence="2">The sequence shown here is derived from an EMBL/GenBank/DDBJ whole genome shotgun (WGS) entry which is preliminary data.</text>
</comment>
<evidence type="ECO:0000256" key="1">
    <source>
        <dbReference type="SAM" id="MobiDB-lite"/>
    </source>
</evidence>
<reference evidence="2 3" key="1">
    <citation type="journal article" date="2019" name="Int. J. Syst. Evol. Microbiol.">
        <title>The Global Catalogue of Microorganisms (GCM) 10K type strain sequencing project: providing services to taxonomists for standard genome sequencing and annotation.</title>
        <authorList>
            <consortium name="The Broad Institute Genomics Platform"/>
            <consortium name="The Broad Institute Genome Sequencing Center for Infectious Disease"/>
            <person name="Wu L."/>
            <person name="Ma J."/>
        </authorList>
    </citation>
    <scope>NUCLEOTIDE SEQUENCE [LARGE SCALE GENOMIC DNA]</scope>
    <source>
        <strain evidence="2 3">JCM 4395</strain>
    </source>
</reference>
<name>A0ABN3MPS1_STRLO</name>
<feature type="region of interest" description="Disordered" evidence="1">
    <location>
        <begin position="115"/>
        <end position="148"/>
    </location>
</feature>
<dbReference type="Proteomes" id="UP001501777">
    <property type="component" value="Unassembled WGS sequence"/>
</dbReference>
<dbReference type="EMBL" id="BAAASG010000013">
    <property type="protein sequence ID" value="GAA2506118.1"/>
    <property type="molecule type" value="Genomic_DNA"/>
</dbReference>
<feature type="compositionally biased region" description="Acidic residues" evidence="1">
    <location>
        <begin position="34"/>
        <end position="56"/>
    </location>
</feature>
<evidence type="ECO:0000313" key="3">
    <source>
        <dbReference type="Proteomes" id="UP001501777"/>
    </source>
</evidence>
<proteinExistence type="predicted"/>
<gene>
    <name evidence="2" type="ORF">GCM10010276_58320</name>
</gene>
<organism evidence="2 3">
    <name type="scientific">Streptomyces longisporus</name>
    <dbReference type="NCBI Taxonomy" id="1948"/>
    <lineage>
        <taxon>Bacteria</taxon>
        <taxon>Bacillati</taxon>
        <taxon>Actinomycetota</taxon>
        <taxon>Actinomycetes</taxon>
        <taxon>Kitasatosporales</taxon>
        <taxon>Streptomycetaceae</taxon>
        <taxon>Streptomyces</taxon>
    </lineage>
</organism>
<sequence>MRPPLSRTSTVRPSVSRAPHSSRAAGSPTRPEDPGEPEDPDEDDEPEEPEEEDDEWGGCGWLSGIALQGLGGCAGERKITQSESSLGWRSARVGEERNSRTGVVRRIAAASVAPGRAGKRARAGVRTACGTGRDGGRETDLGERRRSV</sequence>
<accession>A0ABN3MPS1</accession>
<feature type="compositionally biased region" description="Low complexity" evidence="1">
    <location>
        <begin position="1"/>
        <end position="17"/>
    </location>
</feature>
<evidence type="ECO:0000313" key="2">
    <source>
        <dbReference type="EMBL" id="GAA2506118.1"/>
    </source>
</evidence>
<feature type="region of interest" description="Disordered" evidence="1">
    <location>
        <begin position="1"/>
        <end position="61"/>
    </location>
</feature>
<feature type="compositionally biased region" description="Basic and acidic residues" evidence="1">
    <location>
        <begin position="134"/>
        <end position="148"/>
    </location>
</feature>
<keyword evidence="3" id="KW-1185">Reference proteome</keyword>